<feature type="compositionally biased region" description="Pro residues" evidence="7">
    <location>
        <begin position="739"/>
        <end position="751"/>
    </location>
</feature>
<feature type="compositionally biased region" description="Low complexity" evidence="7">
    <location>
        <begin position="860"/>
        <end position="881"/>
    </location>
</feature>
<feature type="DNA-binding region" description="TEA" evidence="6">
    <location>
        <begin position="174"/>
        <end position="267"/>
    </location>
</feature>
<dbReference type="PANTHER" id="PTHR11834:SF0">
    <property type="entry name" value="PROTEIN SCALLOPED"/>
    <property type="match status" value="1"/>
</dbReference>
<dbReference type="Gene3D" id="6.10.20.40">
    <property type="entry name" value="TEA/ATTS domain"/>
    <property type="match status" value="1"/>
</dbReference>
<dbReference type="VEuPathDB" id="FungiDB:CCM_05444"/>
<dbReference type="GO" id="GO:0000978">
    <property type="term" value="F:RNA polymerase II cis-regulatory region sequence-specific DNA binding"/>
    <property type="evidence" value="ECO:0007669"/>
    <property type="project" value="TreeGrafter"/>
</dbReference>
<dbReference type="AlphaFoldDB" id="G3JJP6"/>
<feature type="region of interest" description="Disordered" evidence="7">
    <location>
        <begin position="126"/>
        <end position="147"/>
    </location>
</feature>
<dbReference type="OrthoDB" id="10006572at2759"/>
<dbReference type="GO" id="GO:0000981">
    <property type="term" value="F:DNA-binding transcription factor activity, RNA polymerase II-specific"/>
    <property type="evidence" value="ECO:0007669"/>
    <property type="project" value="TreeGrafter"/>
</dbReference>
<keyword evidence="4" id="KW-0804">Transcription</keyword>
<evidence type="ECO:0000256" key="1">
    <source>
        <dbReference type="ARBA" id="ARBA00004123"/>
    </source>
</evidence>
<dbReference type="InterPro" id="IPR000818">
    <property type="entry name" value="TEA/ATTS_dom"/>
</dbReference>
<dbReference type="PANTHER" id="PTHR11834">
    <property type="entry name" value="TRANSCRIPTIONAL ENHANCER FACTOR TEF RELATED"/>
    <property type="match status" value="1"/>
</dbReference>
<keyword evidence="3" id="KW-0805">Transcription regulation</keyword>
<feature type="region of interest" description="Disordered" evidence="7">
    <location>
        <begin position="848"/>
        <end position="938"/>
    </location>
</feature>
<feature type="region of interest" description="Disordered" evidence="7">
    <location>
        <begin position="17"/>
        <end position="48"/>
    </location>
</feature>
<dbReference type="OMA" id="HEHAKFP"/>
<comment type="subcellular location">
    <subcellularLocation>
        <location evidence="1">Nucleus</location>
    </subcellularLocation>
</comment>
<feature type="compositionally biased region" description="Polar residues" evidence="7">
    <location>
        <begin position="767"/>
        <end position="778"/>
    </location>
</feature>
<dbReference type="GeneID" id="18167462"/>
<feature type="compositionally biased region" description="Basic and acidic residues" evidence="7">
    <location>
        <begin position="17"/>
        <end position="31"/>
    </location>
</feature>
<feature type="compositionally biased region" description="Polar residues" evidence="7">
    <location>
        <begin position="786"/>
        <end position="801"/>
    </location>
</feature>
<dbReference type="KEGG" id="cmt:CCM_05444"/>
<sequence>MSRRSWTGWVAARLVPKEVGDDSGPRREGHKLPMLSSQRYHQSTQDYLDARRSSIHHPQPQTGAARVPLRESAGNAQAHSFNGMISCYQSPVAISPPMPQPPQHIQAPMVPSQSFDCLYRVPTPRQHQSQVLQQSQQQSQQQRYQRKPRADINPLYFWPAFRQYRNRQAHKDTQKDKGGVWRRPELEDAFVDSVLLMPHMGRRKFSMGGKLHGRNMLISEYIFTLCVAILGSKEIFRIDNSNDSIEQMGRKQVSSHMQVVKKFFEDLRCFHFLFPSEEKKEPGSTNSEDYYDDEEQESFKSNPILTALAEGRLPEVKPNYPYFSQLLALQSYITVRPKTCEIFVSSSDIKIRDEIAYDIHDTPLDQASFPHLNKYNNCDDSPNVLGKDVLLHEYTRSHDHATSASVKTVTRRWQKDAPAMYETLDLPSRDEECLLLEMCATLELHEHAKFPSGSELTGFVEVAITQPALQNHQWKCVTRLTRPAELHGDEADHTTVYTNESGIHRRGCSDAKPDCDCHTRARQDIHVPFPAVEWASILSMAVQYPDTEHQRVKEKRAKMGAAVGKKHDVERAGSKRKRSEDDGDAASWARREPTGSDLICKVAMYQELWSREPDSPQWQRQGILFWRFNTTNQWYKYEPVFKPAGTSWRWLTINDPMSRYHQQKALVYPPAGVPRDAIMSPTPTVGQHLTAAMSETFHASWEHHQGGSGSSSLPPHMPTLQTSGNSMGLFDSFSNGLATPPPSATLPPPPYSTGTFDAAGLGPTGFLPSNGTAQQQQADSRHGSGSLASDQSYYDGGSSTVSFSEVKPVLPAIVTNYTTAGGVYDTSPCDTTNLQGWDMASLDPWAAAATTAGGGGGGPTPTSSTGAPQDWPPAQQHQQHPGAKMDHHAEHHQHHHQGMWAAPQWDVPGSAGSQGSSPRLMKRRRTDVDGHVPVSTGW</sequence>
<comment type="similarity">
    <text evidence="2">Belongs to the TEC1 family.</text>
</comment>
<feature type="domain" description="TEA" evidence="8">
    <location>
        <begin position="174"/>
        <end position="267"/>
    </location>
</feature>
<keyword evidence="10" id="KW-1185">Reference proteome</keyword>
<dbReference type="InterPro" id="IPR050937">
    <property type="entry name" value="TEC1_TEAD_TF"/>
</dbReference>
<keyword evidence="5" id="KW-0539">Nucleus</keyword>
<dbReference type="PROSITE" id="PS51088">
    <property type="entry name" value="TEA_2"/>
    <property type="match status" value="1"/>
</dbReference>
<evidence type="ECO:0000256" key="3">
    <source>
        <dbReference type="ARBA" id="ARBA00023015"/>
    </source>
</evidence>
<dbReference type="EMBL" id="JH126402">
    <property type="protein sequence ID" value="EGX91286.1"/>
    <property type="molecule type" value="Genomic_DNA"/>
</dbReference>
<dbReference type="STRING" id="983644.G3JJP6"/>
<evidence type="ECO:0000259" key="8">
    <source>
        <dbReference type="PROSITE" id="PS51088"/>
    </source>
</evidence>
<evidence type="ECO:0000256" key="5">
    <source>
        <dbReference type="ARBA" id="ARBA00023242"/>
    </source>
</evidence>
<dbReference type="InParanoid" id="G3JJP6"/>
<gene>
    <name evidence="9" type="ORF">CCM_05444</name>
</gene>
<evidence type="ECO:0000256" key="4">
    <source>
        <dbReference type="ARBA" id="ARBA00023163"/>
    </source>
</evidence>
<dbReference type="SMART" id="SM00426">
    <property type="entry name" value="TEA"/>
    <property type="match status" value="1"/>
</dbReference>
<organism evidence="9 10">
    <name type="scientific">Cordyceps militaris (strain CM01)</name>
    <name type="common">Caterpillar fungus</name>
    <dbReference type="NCBI Taxonomy" id="983644"/>
    <lineage>
        <taxon>Eukaryota</taxon>
        <taxon>Fungi</taxon>
        <taxon>Dikarya</taxon>
        <taxon>Ascomycota</taxon>
        <taxon>Pezizomycotina</taxon>
        <taxon>Sordariomycetes</taxon>
        <taxon>Hypocreomycetidae</taxon>
        <taxon>Hypocreales</taxon>
        <taxon>Cordycipitaceae</taxon>
        <taxon>Cordyceps</taxon>
    </lineage>
</organism>
<feature type="region of interest" description="Disordered" evidence="7">
    <location>
        <begin position="557"/>
        <end position="590"/>
    </location>
</feature>
<evidence type="ECO:0000256" key="7">
    <source>
        <dbReference type="SAM" id="MobiDB-lite"/>
    </source>
</evidence>
<evidence type="ECO:0000256" key="6">
    <source>
        <dbReference type="PROSITE-ProRule" id="PRU00505"/>
    </source>
</evidence>
<accession>G3JJP6</accession>
<dbReference type="eggNOG" id="KOG3841">
    <property type="taxonomic scope" value="Eukaryota"/>
</dbReference>
<reference evidence="9 10" key="1">
    <citation type="journal article" date="2011" name="Genome Biol.">
        <title>Genome sequence of the insect pathogenic fungus Cordyceps militaris, a valued traditional Chinese medicine.</title>
        <authorList>
            <person name="Zheng P."/>
            <person name="Xia Y."/>
            <person name="Xiao G."/>
            <person name="Xiong C."/>
            <person name="Hu X."/>
            <person name="Zhang S."/>
            <person name="Zheng H."/>
            <person name="Huang Y."/>
            <person name="Zhou Y."/>
            <person name="Wang S."/>
            <person name="Zhao G.P."/>
            <person name="Liu X."/>
            <person name="St Leger R.J."/>
            <person name="Wang C."/>
        </authorList>
    </citation>
    <scope>NUCLEOTIDE SEQUENCE [LARGE SCALE GENOMIC DNA]</scope>
    <source>
        <strain evidence="9 10">CM01</strain>
    </source>
</reference>
<evidence type="ECO:0000313" key="9">
    <source>
        <dbReference type="EMBL" id="EGX91286.1"/>
    </source>
</evidence>
<feature type="region of interest" description="Disordered" evidence="7">
    <location>
        <begin position="730"/>
        <end position="801"/>
    </location>
</feature>
<evidence type="ECO:0000313" key="10">
    <source>
        <dbReference type="Proteomes" id="UP000001610"/>
    </source>
</evidence>
<dbReference type="GO" id="GO:0005667">
    <property type="term" value="C:transcription regulator complex"/>
    <property type="evidence" value="ECO:0007669"/>
    <property type="project" value="TreeGrafter"/>
</dbReference>
<proteinExistence type="inferred from homology"/>
<feature type="compositionally biased region" description="Low complexity" evidence="7">
    <location>
        <begin position="126"/>
        <end position="143"/>
    </location>
</feature>
<dbReference type="InterPro" id="IPR038096">
    <property type="entry name" value="TEA/ATTS_sf"/>
</dbReference>
<protein>
    <submittedName>
        <fullName evidence="9">Transcription factor AbaA</fullName>
    </submittedName>
</protein>
<dbReference type="RefSeq" id="XP_006670651.1">
    <property type="nucleotide sequence ID" value="XM_006670588.1"/>
</dbReference>
<evidence type="ECO:0000256" key="2">
    <source>
        <dbReference type="ARBA" id="ARBA00008421"/>
    </source>
</evidence>
<dbReference type="GO" id="GO:0005634">
    <property type="term" value="C:nucleus"/>
    <property type="evidence" value="ECO:0007669"/>
    <property type="project" value="UniProtKB-SubCell"/>
</dbReference>
<feature type="compositionally biased region" description="Polar residues" evidence="7">
    <location>
        <begin position="35"/>
        <end position="46"/>
    </location>
</feature>
<dbReference type="HOGENOM" id="CLU_009126_0_0_1"/>
<dbReference type="Pfam" id="PF01285">
    <property type="entry name" value="TEA"/>
    <property type="match status" value="1"/>
</dbReference>
<name>G3JJP6_CORMM</name>
<dbReference type="Proteomes" id="UP000001610">
    <property type="component" value="Unassembled WGS sequence"/>
</dbReference>